<keyword evidence="3" id="KW-1185">Reference proteome</keyword>
<evidence type="ECO:0000256" key="1">
    <source>
        <dbReference type="SAM" id="MobiDB-lite"/>
    </source>
</evidence>
<gene>
    <name evidence="2" type="ORF">I2H31_18485</name>
</gene>
<dbReference type="EMBL" id="JADQDM010000012">
    <property type="protein sequence ID" value="MBF9223097.1"/>
    <property type="molecule type" value="Genomic_DNA"/>
</dbReference>
<accession>A0ABS0I945</accession>
<protein>
    <recommendedName>
        <fullName evidence="4">XRE family transcriptional regulator</fullName>
    </recommendedName>
</protein>
<feature type="compositionally biased region" description="Pro residues" evidence="1">
    <location>
        <begin position="68"/>
        <end position="84"/>
    </location>
</feature>
<proteinExistence type="predicted"/>
<sequence>MSHSDQLRAVRAYFGLSQYVLPPWLGLSRALLASVETGREQLPAHARPWLRPWLAALALAEPEAAPAPAAPPAPSLPPGTPPPVAARVAECHYQAQRLGQQRAALLAAHRTAARRLAAGPLLLAALPAPIPEAPEAEALALRRRWLARLLEEAADALLPEAPGGPVAVRLLEARRQGYLHEAAWLAGM</sequence>
<reference evidence="2 3" key="1">
    <citation type="submission" date="2020-11" db="EMBL/GenBank/DDBJ databases">
        <authorList>
            <person name="Kim M.K."/>
        </authorList>
    </citation>
    <scope>NUCLEOTIDE SEQUENCE [LARGE SCALE GENOMIC DNA]</scope>
    <source>
        <strain evidence="2 3">BT662</strain>
    </source>
</reference>
<comment type="caution">
    <text evidence="2">The sequence shown here is derived from an EMBL/GenBank/DDBJ whole genome shotgun (WGS) entry which is preliminary data.</text>
</comment>
<dbReference type="RefSeq" id="WP_196294544.1">
    <property type="nucleotide sequence ID" value="NZ_JADQDM010000012.1"/>
</dbReference>
<evidence type="ECO:0000313" key="2">
    <source>
        <dbReference type="EMBL" id="MBF9223097.1"/>
    </source>
</evidence>
<organism evidence="2 3">
    <name type="scientific">Hymenobacter ruricola</name>
    <dbReference type="NCBI Taxonomy" id="2791023"/>
    <lineage>
        <taxon>Bacteria</taxon>
        <taxon>Pseudomonadati</taxon>
        <taxon>Bacteroidota</taxon>
        <taxon>Cytophagia</taxon>
        <taxon>Cytophagales</taxon>
        <taxon>Hymenobacteraceae</taxon>
        <taxon>Hymenobacter</taxon>
    </lineage>
</organism>
<feature type="region of interest" description="Disordered" evidence="1">
    <location>
        <begin position="65"/>
        <end position="85"/>
    </location>
</feature>
<dbReference type="Proteomes" id="UP000618931">
    <property type="component" value="Unassembled WGS sequence"/>
</dbReference>
<evidence type="ECO:0000313" key="3">
    <source>
        <dbReference type="Proteomes" id="UP000618931"/>
    </source>
</evidence>
<name>A0ABS0I945_9BACT</name>
<evidence type="ECO:0008006" key="4">
    <source>
        <dbReference type="Google" id="ProtNLM"/>
    </source>
</evidence>